<evidence type="ECO:0000313" key="3">
    <source>
        <dbReference type="Proteomes" id="UP000315295"/>
    </source>
</evidence>
<dbReference type="Proteomes" id="UP000315295">
    <property type="component" value="Unassembled WGS sequence"/>
</dbReference>
<reference evidence="2 3" key="1">
    <citation type="journal article" date="2019" name="G3 (Bethesda)">
        <title>Sequencing of a Wild Apple (Malus baccata) Genome Unravels the Differences Between Cultivated and Wild Apple Species Regarding Disease Resistance and Cold Tolerance.</title>
        <authorList>
            <person name="Chen X."/>
        </authorList>
    </citation>
    <scope>NUCLEOTIDE SEQUENCE [LARGE SCALE GENOMIC DNA]</scope>
    <source>
        <strain evidence="3">cv. Shandingzi</strain>
        <tissue evidence="2">Leaves</tissue>
    </source>
</reference>
<accession>A0A540MNP6</accession>
<evidence type="ECO:0000313" key="2">
    <source>
        <dbReference type="EMBL" id="TQE00404.1"/>
    </source>
</evidence>
<keyword evidence="3" id="KW-1185">Reference proteome</keyword>
<organism evidence="2 3">
    <name type="scientific">Malus baccata</name>
    <name type="common">Siberian crab apple</name>
    <name type="synonym">Pyrus baccata</name>
    <dbReference type="NCBI Taxonomy" id="106549"/>
    <lineage>
        <taxon>Eukaryota</taxon>
        <taxon>Viridiplantae</taxon>
        <taxon>Streptophyta</taxon>
        <taxon>Embryophyta</taxon>
        <taxon>Tracheophyta</taxon>
        <taxon>Spermatophyta</taxon>
        <taxon>Magnoliopsida</taxon>
        <taxon>eudicotyledons</taxon>
        <taxon>Gunneridae</taxon>
        <taxon>Pentapetalae</taxon>
        <taxon>rosids</taxon>
        <taxon>fabids</taxon>
        <taxon>Rosales</taxon>
        <taxon>Rosaceae</taxon>
        <taxon>Amygdaloideae</taxon>
        <taxon>Maleae</taxon>
        <taxon>Malus</taxon>
    </lineage>
</organism>
<dbReference type="EMBL" id="VIEB01000214">
    <property type="protein sequence ID" value="TQE00404.1"/>
    <property type="molecule type" value="Genomic_DNA"/>
</dbReference>
<keyword evidence="1" id="KW-0812">Transmembrane</keyword>
<keyword evidence="1" id="KW-0472">Membrane</keyword>
<comment type="caution">
    <text evidence="2">The sequence shown here is derived from an EMBL/GenBank/DDBJ whole genome shotgun (WGS) entry which is preliminary data.</text>
</comment>
<feature type="transmembrane region" description="Helical" evidence="1">
    <location>
        <begin position="33"/>
        <end position="55"/>
    </location>
</feature>
<sequence>MTSSTALDATPSSQFDPSTGVMLHFVDEDNILVSYYFLIEILHITTQLALIHVFCSRPRYMSHLPH</sequence>
<evidence type="ECO:0000256" key="1">
    <source>
        <dbReference type="SAM" id="Phobius"/>
    </source>
</evidence>
<gene>
    <name evidence="2" type="ORF">C1H46_013977</name>
</gene>
<proteinExistence type="predicted"/>
<name>A0A540MNP6_MALBA</name>
<protein>
    <submittedName>
        <fullName evidence="2">Uncharacterized protein</fullName>
    </submittedName>
</protein>
<keyword evidence="1" id="KW-1133">Transmembrane helix</keyword>
<dbReference type="AlphaFoldDB" id="A0A540MNP6"/>